<accession>A0ABN9RTM3</accession>
<dbReference type="EMBL" id="CAUYUJ010007687">
    <property type="protein sequence ID" value="CAK0821667.1"/>
    <property type="molecule type" value="Genomic_DNA"/>
</dbReference>
<proteinExistence type="predicted"/>
<evidence type="ECO:0000313" key="3">
    <source>
        <dbReference type="EMBL" id="CAK0821667.1"/>
    </source>
</evidence>
<reference evidence="3" key="1">
    <citation type="submission" date="2023-10" db="EMBL/GenBank/DDBJ databases">
        <authorList>
            <person name="Chen Y."/>
            <person name="Shah S."/>
            <person name="Dougan E. K."/>
            <person name="Thang M."/>
            <person name="Chan C."/>
        </authorList>
    </citation>
    <scope>NUCLEOTIDE SEQUENCE [LARGE SCALE GENOMIC DNA]</scope>
</reference>
<sequence length="118" mass="11946">VWEALSEASGQLCSGVADASAGVIGHKYGAQAEEAARDGMHAVGNVLQMRSYVTSAVVAPMIAAKSAREALAEDFLASKGAADAVASRAPRRKAETLPPAALLEDAQDGASEQGAGCY</sequence>
<name>A0ABN9RTM3_9DINO</name>
<protein>
    <recommendedName>
        <fullName evidence="2">Senescence domain-containing protein</fullName>
    </recommendedName>
</protein>
<feature type="region of interest" description="Disordered" evidence="1">
    <location>
        <begin position="87"/>
        <end position="118"/>
    </location>
</feature>
<comment type="caution">
    <text evidence="3">The sequence shown here is derived from an EMBL/GenBank/DDBJ whole genome shotgun (WGS) entry which is preliminary data.</text>
</comment>
<feature type="domain" description="Senescence" evidence="2">
    <location>
        <begin position="1"/>
        <end position="65"/>
    </location>
</feature>
<dbReference type="Pfam" id="PF06911">
    <property type="entry name" value="Senescence"/>
    <property type="match status" value="1"/>
</dbReference>
<dbReference type="Proteomes" id="UP001189429">
    <property type="component" value="Unassembled WGS sequence"/>
</dbReference>
<dbReference type="InterPro" id="IPR009686">
    <property type="entry name" value="Senescence/spartin_C"/>
</dbReference>
<evidence type="ECO:0000256" key="1">
    <source>
        <dbReference type="SAM" id="MobiDB-lite"/>
    </source>
</evidence>
<feature type="non-terminal residue" evidence="3">
    <location>
        <position position="1"/>
    </location>
</feature>
<organism evidence="3 4">
    <name type="scientific">Prorocentrum cordatum</name>
    <dbReference type="NCBI Taxonomy" id="2364126"/>
    <lineage>
        <taxon>Eukaryota</taxon>
        <taxon>Sar</taxon>
        <taxon>Alveolata</taxon>
        <taxon>Dinophyceae</taxon>
        <taxon>Prorocentrales</taxon>
        <taxon>Prorocentraceae</taxon>
        <taxon>Prorocentrum</taxon>
    </lineage>
</organism>
<gene>
    <name evidence="3" type="ORF">PCOR1329_LOCUS22880</name>
</gene>
<keyword evidence="4" id="KW-1185">Reference proteome</keyword>
<evidence type="ECO:0000313" key="4">
    <source>
        <dbReference type="Proteomes" id="UP001189429"/>
    </source>
</evidence>
<evidence type="ECO:0000259" key="2">
    <source>
        <dbReference type="Pfam" id="PF06911"/>
    </source>
</evidence>